<proteinExistence type="predicted"/>
<dbReference type="Proteomes" id="UP000012160">
    <property type="component" value="Unassembled WGS sequence"/>
</dbReference>
<accession>M6UMU6</accession>
<evidence type="ECO:0000313" key="2">
    <source>
        <dbReference type="Proteomes" id="UP000012160"/>
    </source>
</evidence>
<name>M6UMU6_9LEPT</name>
<organism evidence="1 2">
    <name type="scientific">Leptospira santarosai str. ZUN179</name>
    <dbReference type="NCBI Taxonomy" id="1049985"/>
    <lineage>
        <taxon>Bacteria</taxon>
        <taxon>Pseudomonadati</taxon>
        <taxon>Spirochaetota</taxon>
        <taxon>Spirochaetia</taxon>
        <taxon>Leptospirales</taxon>
        <taxon>Leptospiraceae</taxon>
        <taxon>Leptospira</taxon>
    </lineage>
</organism>
<sequence>MDVKALELHRWYNIFILLSLDIVKTFHEQMGLGWLPPNFVLMLRWLISENAETPKEEQAFVHNVFHEMKQLLDPNQEESFHGWATRVFKTVFRDQPQWSAWHILFHRSAYVSSDRLLFLGDRLEKILSDFREIVCMKDVRQMIDKLNAQPFSSWDLEMYQIQGFESDGVNDPLDIILETVEIFRFQRFWKLLSLLLSPEEFETLWTHGKDMLCEMNIEVSLVHPFELDSYI</sequence>
<gene>
    <name evidence="1" type="ORF">LEP1GSC187_3381</name>
</gene>
<dbReference type="EMBL" id="AHOQ02000043">
    <property type="protein sequence ID" value="EMO44126.1"/>
    <property type="molecule type" value="Genomic_DNA"/>
</dbReference>
<evidence type="ECO:0000313" key="1">
    <source>
        <dbReference type="EMBL" id="EMO44126.1"/>
    </source>
</evidence>
<protein>
    <submittedName>
        <fullName evidence="1">Uncharacterized protein</fullName>
    </submittedName>
</protein>
<dbReference type="AlphaFoldDB" id="M6UMU6"/>
<reference evidence="1 2" key="1">
    <citation type="submission" date="2013-01" db="EMBL/GenBank/DDBJ databases">
        <authorList>
            <person name="Harkins D.M."/>
            <person name="Durkin A.S."/>
            <person name="Brinkac L.M."/>
            <person name="Haft D.H."/>
            <person name="Selengut J.D."/>
            <person name="Sanka R."/>
            <person name="DePew J."/>
            <person name="Purushe J."/>
            <person name="Matthias M.A."/>
            <person name="Vinetz J.M."/>
            <person name="Sutton G.G."/>
            <person name="Nierman W.C."/>
            <person name="Fouts D.E."/>
        </authorList>
    </citation>
    <scope>NUCLEOTIDE SEQUENCE [LARGE SCALE GENOMIC DNA]</scope>
    <source>
        <strain evidence="1 2">ZUN179</strain>
    </source>
</reference>
<comment type="caution">
    <text evidence="1">The sequence shown here is derived from an EMBL/GenBank/DDBJ whole genome shotgun (WGS) entry which is preliminary data.</text>
</comment>